<dbReference type="Proteomes" id="UP000078459">
    <property type="component" value="Unassembled WGS sequence"/>
</dbReference>
<feature type="coiled-coil region" evidence="1">
    <location>
        <begin position="59"/>
        <end position="89"/>
    </location>
</feature>
<dbReference type="STRING" id="1826909.A5893_08900"/>
<name>A0A179DFW2_9SPHI</name>
<evidence type="ECO:0000313" key="2">
    <source>
        <dbReference type="EMBL" id="OAQ39692.1"/>
    </source>
</evidence>
<keyword evidence="1" id="KW-0175">Coiled coil</keyword>
<proteinExistence type="predicted"/>
<dbReference type="RefSeq" id="WP_068822310.1">
    <property type="nucleotide sequence ID" value="NZ_LWHJ01000027.1"/>
</dbReference>
<comment type="caution">
    <text evidence="2">The sequence shown here is derived from an EMBL/GenBank/DDBJ whole genome shotgun (WGS) entry which is preliminary data.</text>
</comment>
<protein>
    <recommendedName>
        <fullName evidence="4">Viral A-type inclusion protein</fullName>
    </recommendedName>
</protein>
<dbReference type="OrthoDB" id="1436925at2"/>
<organism evidence="2 3">
    <name type="scientific">Pedobacter psychrophilus</name>
    <dbReference type="NCBI Taxonomy" id="1826909"/>
    <lineage>
        <taxon>Bacteria</taxon>
        <taxon>Pseudomonadati</taxon>
        <taxon>Bacteroidota</taxon>
        <taxon>Sphingobacteriia</taxon>
        <taxon>Sphingobacteriales</taxon>
        <taxon>Sphingobacteriaceae</taxon>
        <taxon>Pedobacter</taxon>
    </lineage>
</organism>
<reference evidence="2 3" key="1">
    <citation type="submission" date="2016-04" db="EMBL/GenBank/DDBJ databases">
        <authorList>
            <person name="Evans L.H."/>
            <person name="Alamgir A."/>
            <person name="Owens N."/>
            <person name="Weber N.D."/>
            <person name="Virtaneva K."/>
            <person name="Barbian K."/>
            <person name="Babar A."/>
            <person name="Rosenke K."/>
        </authorList>
    </citation>
    <scope>NUCLEOTIDE SEQUENCE [LARGE SCALE GENOMIC DNA]</scope>
    <source>
        <strain evidence="2 3">CCM 8644</strain>
    </source>
</reference>
<evidence type="ECO:0000313" key="3">
    <source>
        <dbReference type="Proteomes" id="UP000078459"/>
    </source>
</evidence>
<keyword evidence="3" id="KW-1185">Reference proteome</keyword>
<dbReference type="AlphaFoldDB" id="A0A179DFW2"/>
<evidence type="ECO:0000256" key="1">
    <source>
        <dbReference type="SAM" id="Coils"/>
    </source>
</evidence>
<reference evidence="2 3" key="2">
    <citation type="submission" date="2016-06" db="EMBL/GenBank/DDBJ databases">
        <title>Pedobacter psychrophilus sp. nov., isolated from Antarctic fragmentary rock.</title>
        <authorList>
            <person name="Svec P."/>
        </authorList>
    </citation>
    <scope>NUCLEOTIDE SEQUENCE [LARGE SCALE GENOMIC DNA]</scope>
    <source>
        <strain evidence="2 3">CCM 8644</strain>
    </source>
</reference>
<dbReference type="EMBL" id="LWHJ01000027">
    <property type="protein sequence ID" value="OAQ39692.1"/>
    <property type="molecule type" value="Genomic_DNA"/>
</dbReference>
<evidence type="ECO:0008006" key="4">
    <source>
        <dbReference type="Google" id="ProtNLM"/>
    </source>
</evidence>
<sequence length="151" mass="16840">MPLINIKNSITIILGITIIGFSSCKDQKAEQKKLQTEVMAVHDSLMMDMGKLTDKRMMLTKLSSNLDSLKKANNSLDTAQLKAEIADQKLALTNADDAMMKWMNGFNPDYTGKSSKEIAQYLESQKIKIDSVKTMFNKSLSNSNSLISKLK</sequence>
<gene>
    <name evidence="2" type="ORF">A5893_08900</name>
</gene>
<accession>A0A179DFW2</accession>
<dbReference type="PROSITE" id="PS51257">
    <property type="entry name" value="PROKAR_LIPOPROTEIN"/>
    <property type="match status" value="1"/>
</dbReference>